<keyword evidence="5" id="KW-0677">Repeat</keyword>
<feature type="domain" description="Ig-like" evidence="13">
    <location>
        <begin position="421"/>
        <end position="514"/>
    </location>
</feature>
<dbReference type="GeneID" id="115828832"/>
<dbReference type="Pfam" id="PF13855">
    <property type="entry name" value="LRR_8"/>
    <property type="match status" value="3"/>
</dbReference>
<evidence type="ECO:0000256" key="11">
    <source>
        <dbReference type="SAM" id="Phobius"/>
    </source>
</evidence>
<organism evidence="15 16">
    <name type="scientific">Chanos chanos</name>
    <name type="common">Milkfish</name>
    <name type="synonym">Mugil chanos</name>
    <dbReference type="NCBI Taxonomy" id="29144"/>
    <lineage>
        <taxon>Eukaryota</taxon>
        <taxon>Metazoa</taxon>
        <taxon>Chordata</taxon>
        <taxon>Craniata</taxon>
        <taxon>Vertebrata</taxon>
        <taxon>Euteleostomi</taxon>
        <taxon>Actinopterygii</taxon>
        <taxon>Neopterygii</taxon>
        <taxon>Teleostei</taxon>
        <taxon>Ostariophysi</taxon>
        <taxon>Gonorynchiformes</taxon>
        <taxon>Chanidae</taxon>
        <taxon>Chanos</taxon>
    </lineage>
</organism>
<dbReference type="GO" id="GO:0005886">
    <property type="term" value="C:plasma membrane"/>
    <property type="evidence" value="ECO:0007669"/>
    <property type="project" value="TreeGrafter"/>
</dbReference>
<dbReference type="SUPFAM" id="SSF48726">
    <property type="entry name" value="Immunoglobulin"/>
    <property type="match status" value="1"/>
</dbReference>
<keyword evidence="2" id="KW-0433">Leucine-rich repeat</keyword>
<dbReference type="SMART" id="SM00369">
    <property type="entry name" value="LRR_TYP"/>
    <property type="match status" value="10"/>
</dbReference>
<dbReference type="SMART" id="SM00082">
    <property type="entry name" value="LRRCT"/>
    <property type="match status" value="1"/>
</dbReference>
<dbReference type="InterPro" id="IPR036116">
    <property type="entry name" value="FN3_sf"/>
</dbReference>
<dbReference type="InterPro" id="IPR013783">
    <property type="entry name" value="Ig-like_fold"/>
</dbReference>
<dbReference type="SMART" id="SM00408">
    <property type="entry name" value="IGc2"/>
    <property type="match status" value="1"/>
</dbReference>
<feature type="signal peptide" evidence="12">
    <location>
        <begin position="1"/>
        <end position="22"/>
    </location>
</feature>
<dbReference type="Gene3D" id="2.60.40.10">
    <property type="entry name" value="Immunoglobulins"/>
    <property type="match status" value="2"/>
</dbReference>
<dbReference type="FunFam" id="3.80.10.10:FF:000074">
    <property type="entry name" value="Leucine-rich repeat neuronal protein 1"/>
    <property type="match status" value="1"/>
</dbReference>
<dbReference type="PANTHER" id="PTHR24369:SF213">
    <property type="entry name" value="INSULIN LIKE GROWTH FACTOR BINDING PROTEIN ACID LABILE SUBUNIT"/>
    <property type="match status" value="1"/>
</dbReference>
<dbReference type="CDD" id="cd00063">
    <property type="entry name" value="FN3"/>
    <property type="match status" value="1"/>
</dbReference>
<evidence type="ECO:0000256" key="12">
    <source>
        <dbReference type="SAM" id="SignalP"/>
    </source>
</evidence>
<evidence type="ECO:0000256" key="9">
    <source>
        <dbReference type="ARBA" id="ARBA00023180"/>
    </source>
</evidence>
<dbReference type="InterPro" id="IPR003591">
    <property type="entry name" value="Leu-rich_rpt_typical-subtyp"/>
</dbReference>
<feature type="chain" id="PRO_5027020197" evidence="12">
    <location>
        <begin position="23"/>
        <end position="703"/>
    </location>
</feature>
<dbReference type="InterPro" id="IPR013098">
    <property type="entry name" value="Ig_I-set"/>
</dbReference>
<keyword evidence="7 11" id="KW-0472">Membrane</keyword>
<dbReference type="SUPFAM" id="SSF52058">
    <property type="entry name" value="L domain-like"/>
    <property type="match status" value="1"/>
</dbReference>
<dbReference type="AlphaFoldDB" id="A0A6J2WWY4"/>
<evidence type="ECO:0000256" key="2">
    <source>
        <dbReference type="ARBA" id="ARBA00022614"/>
    </source>
</evidence>
<keyword evidence="15" id="KW-1185">Reference proteome</keyword>
<gene>
    <name evidence="16" type="primary">lrrn3a</name>
</gene>
<evidence type="ECO:0000256" key="4">
    <source>
        <dbReference type="ARBA" id="ARBA00022729"/>
    </source>
</evidence>
<keyword evidence="3 11" id="KW-0812">Transmembrane</keyword>
<dbReference type="CTD" id="101887059"/>
<evidence type="ECO:0000256" key="10">
    <source>
        <dbReference type="ARBA" id="ARBA00023319"/>
    </source>
</evidence>
<dbReference type="FunFam" id="3.80.10.10:FF:000056">
    <property type="entry name" value="Leucine-rich repeat neuronal protein 1"/>
    <property type="match status" value="1"/>
</dbReference>
<reference evidence="16" key="1">
    <citation type="submission" date="2025-08" db="UniProtKB">
        <authorList>
            <consortium name="RefSeq"/>
        </authorList>
    </citation>
    <scope>IDENTIFICATION</scope>
</reference>
<evidence type="ECO:0000313" key="15">
    <source>
        <dbReference type="Proteomes" id="UP000504632"/>
    </source>
</evidence>
<evidence type="ECO:0000256" key="1">
    <source>
        <dbReference type="ARBA" id="ARBA00004167"/>
    </source>
</evidence>
<dbReference type="InterPro" id="IPR036179">
    <property type="entry name" value="Ig-like_dom_sf"/>
</dbReference>
<dbReference type="RefSeq" id="XP_030648794.1">
    <property type="nucleotide sequence ID" value="XM_030792934.1"/>
</dbReference>
<dbReference type="Proteomes" id="UP000504632">
    <property type="component" value="Chromosome 2"/>
</dbReference>
<name>A0A6J2WWY4_CHACN</name>
<evidence type="ECO:0000256" key="6">
    <source>
        <dbReference type="ARBA" id="ARBA00022989"/>
    </source>
</evidence>
<dbReference type="InterPro" id="IPR050541">
    <property type="entry name" value="LRR_TM_domain-containing"/>
</dbReference>
<sequence length="703" mass="79454">MKDIWVTVCLVLGLSFTAHLQARQQDNVCLKLCKCEIRAWFSPVSIYMEAPTVDCSALGLLFLPERLPEDTQVFLFQANSIAQIERPLDYLVNLTEIDLSQNNLSTMSDIHLGHLPQLLSLHLEENWIQTLQDNCLEHLQNLQEFYVNHNLLSFIGPGAFQGLRRLLRLHLNSNHLKVIRKEWFEALPKLEILMIGENPIAQIQDMNFSPLGNLRSLVLARMNLSELPDNALTGLDNLESISFYDNIFSKVPKAALRKIKSLKFLDLNKNPIERIQKGDFVDMVKLKELGINSMPKLVSIDSFALCNLPELTKIEVTNNPRLSYIHPNAFYKLPKLETLMLNSNALRALHHVTVESLPNLREVSMHSNPIRCDCVVRWINMNKTNVRFMEPEALFCEGPPEFKGQHVRQVHFRDMMEICLPLITPESFPDHVTVGSGHTVSLHCRAMAEPQPEIYWVTPSGDKIPPKMASKKYHLHPEGTFEIYDVTEQEAGHYICVAHNLIGADMKSVMVEVNGYSPEPSNSSLNIQIKAVQPDSIRISWGPPAGILVSNIKWSTKSKTKNPALQFTARVPSDVQVFSVSHLLPLTQYEVCVEFSGMRQGHMRNCVTVSTVAQSLTLEKSDIWDATMISITCLVLIMATVTCSLIYMSLRSKHLHREVNNRNPGMPQGPCTCPSCQSPEFWGSTVKINATVKDFPYNSNNSV</sequence>
<dbReference type="Pfam" id="PF07679">
    <property type="entry name" value="I-set"/>
    <property type="match status" value="1"/>
</dbReference>
<dbReference type="PROSITE" id="PS50853">
    <property type="entry name" value="FN3"/>
    <property type="match status" value="1"/>
</dbReference>
<dbReference type="InterPro" id="IPR003598">
    <property type="entry name" value="Ig_sub2"/>
</dbReference>
<evidence type="ECO:0000313" key="16">
    <source>
        <dbReference type="RefSeq" id="XP_030648794.1"/>
    </source>
</evidence>
<feature type="domain" description="Fibronectin type-III" evidence="14">
    <location>
        <begin position="523"/>
        <end position="614"/>
    </location>
</feature>
<proteinExistence type="predicted"/>
<dbReference type="PANTHER" id="PTHR24369">
    <property type="entry name" value="ANTIGEN BSP, PUTATIVE-RELATED"/>
    <property type="match status" value="1"/>
</dbReference>
<keyword evidence="9" id="KW-0325">Glycoprotein</keyword>
<keyword evidence="8" id="KW-1015">Disulfide bond</keyword>
<keyword evidence="4 12" id="KW-0732">Signal</keyword>
<evidence type="ECO:0000259" key="13">
    <source>
        <dbReference type="PROSITE" id="PS50835"/>
    </source>
</evidence>
<comment type="subcellular location">
    <subcellularLocation>
        <location evidence="1">Membrane</location>
        <topology evidence="1">Single-pass membrane protein</topology>
    </subcellularLocation>
</comment>
<dbReference type="InterPro" id="IPR003961">
    <property type="entry name" value="FN3_dom"/>
</dbReference>
<dbReference type="InterPro" id="IPR000483">
    <property type="entry name" value="Cys-rich_flank_reg_C"/>
</dbReference>
<evidence type="ECO:0000256" key="7">
    <source>
        <dbReference type="ARBA" id="ARBA00023136"/>
    </source>
</evidence>
<dbReference type="SMART" id="SM00365">
    <property type="entry name" value="LRR_SD22"/>
    <property type="match status" value="4"/>
</dbReference>
<evidence type="ECO:0000259" key="14">
    <source>
        <dbReference type="PROSITE" id="PS50853"/>
    </source>
</evidence>
<feature type="transmembrane region" description="Helical" evidence="11">
    <location>
        <begin position="623"/>
        <end position="647"/>
    </location>
</feature>
<dbReference type="InParanoid" id="A0A6J2WWY4"/>
<dbReference type="PROSITE" id="PS50835">
    <property type="entry name" value="IG_LIKE"/>
    <property type="match status" value="1"/>
</dbReference>
<dbReference type="InterPro" id="IPR007110">
    <property type="entry name" value="Ig-like_dom"/>
</dbReference>
<dbReference type="InterPro" id="IPR032675">
    <property type="entry name" value="LRR_dom_sf"/>
</dbReference>
<keyword evidence="6 11" id="KW-1133">Transmembrane helix</keyword>
<protein>
    <submittedName>
        <fullName evidence="16">Leucine-rich repeat neuronal protein 3</fullName>
    </submittedName>
</protein>
<dbReference type="SUPFAM" id="SSF49265">
    <property type="entry name" value="Fibronectin type III"/>
    <property type="match status" value="1"/>
</dbReference>
<dbReference type="OrthoDB" id="676979at2759"/>
<dbReference type="SMART" id="SM00409">
    <property type="entry name" value="IG"/>
    <property type="match status" value="1"/>
</dbReference>
<keyword evidence="10" id="KW-0393">Immunoglobulin domain</keyword>
<dbReference type="InterPro" id="IPR001611">
    <property type="entry name" value="Leu-rich_rpt"/>
</dbReference>
<dbReference type="FunFam" id="2.60.40.10:FF:000481">
    <property type="entry name" value="Leucine-rich repeat neuronal protein 1"/>
    <property type="match status" value="1"/>
</dbReference>
<evidence type="ECO:0000256" key="8">
    <source>
        <dbReference type="ARBA" id="ARBA00023157"/>
    </source>
</evidence>
<evidence type="ECO:0000256" key="5">
    <source>
        <dbReference type="ARBA" id="ARBA00022737"/>
    </source>
</evidence>
<dbReference type="InterPro" id="IPR003599">
    <property type="entry name" value="Ig_sub"/>
</dbReference>
<dbReference type="Gene3D" id="3.80.10.10">
    <property type="entry name" value="Ribonuclease Inhibitor"/>
    <property type="match status" value="2"/>
</dbReference>
<evidence type="ECO:0000256" key="3">
    <source>
        <dbReference type="ARBA" id="ARBA00022692"/>
    </source>
</evidence>
<accession>A0A6J2WWY4</accession>